<dbReference type="PANTHER" id="PTHR46796:SF7">
    <property type="entry name" value="ARAC FAMILY TRANSCRIPTIONAL REGULATOR"/>
    <property type="match status" value="1"/>
</dbReference>
<feature type="domain" description="HTH araC/xylS-type" evidence="5">
    <location>
        <begin position="91"/>
        <end position="156"/>
    </location>
</feature>
<sequence>MVLVGNRFEITAGQAAMMQQTLRIKNAAEQARLRLYLVLMTAEMREGAPGSALVAQNLSQMILAEALRPSLADVTKEDVGWVSALADPNPGTVQRVMQDDPGRAWTPEALGRIAGMSRTCIAQQFRSRVGETPMGFLARWRRMSAAALLAEGQHAVLAGFNRVTGSPPGQVARTHWHGSARRVSEPMQGRGSAQRAERRTKSRKARMAALLWRLLG</sequence>
<protein>
    <submittedName>
        <fullName evidence="6">AraC-type DNA-binding protein</fullName>
    </submittedName>
</protein>
<dbReference type="SMART" id="SM00342">
    <property type="entry name" value="HTH_ARAC"/>
    <property type="match status" value="1"/>
</dbReference>
<dbReference type="RefSeq" id="WP_089845279.1">
    <property type="nucleotide sequence ID" value="NZ_FNEJ01000005.1"/>
</dbReference>
<evidence type="ECO:0000313" key="6">
    <source>
        <dbReference type="EMBL" id="SDI46088.1"/>
    </source>
</evidence>
<organism evidence="6 7">
    <name type="scientific">Salipiger marinus</name>
    <dbReference type="NCBI Taxonomy" id="555512"/>
    <lineage>
        <taxon>Bacteria</taxon>
        <taxon>Pseudomonadati</taxon>
        <taxon>Pseudomonadota</taxon>
        <taxon>Alphaproteobacteria</taxon>
        <taxon>Rhodobacterales</taxon>
        <taxon>Roseobacteraceae</taxon>
        <taxon>Salipiger</taxon>
    </lineage>
</organism>
<evidence type="ECO:0000256" key="1">
    <source>
        <dbReference type="ARBA" id="ARBA00023015"/>
    </source>
</evidence>
<accession>A0A1G8KRM8</accession>
<keyword evidence="7" id="KW-1185">Reference proteome</keyword>
<dbReference type="AlphaFoldDB" id="A0A1G8KRM8"/>
<dbReference type="STRING" id="555512.SAMN04487993_100537"/>
<dbReference type="InterPro" id="IPR018060">
    <property type="entry name" value="HTH_AraC"/>
</dbReference>
<dbReference type="PANTHER" id="PTHR46796">
    <property type="entry name" value="HTH-TYPE TRANSCRIPTIONAL ACTIVATOR RHAS-RELATED"/>
    <property type="match status" value="1"/>
</dbReference>
<evidence type="ECO:0000256" key="2">
    <source>
        <dbReference type="ARBA" id="ARBA00023125"/>
    </source>
</evidence>
<evidence type="ECO:0000259" key="5">
    <source>
        <dbReference type="PROSITE" id="PS01124"/>
    </source>
</evidence>
<dbReference type="OrthoDB" id="9783876at2"/>
<dbReference type="GO" id="GO:0043565">
    <property type="term" value="F:sequence-specific DNA binding"/>
    <property type="evidence" value="ECO:0007669"/>
    <property type="project" value="InterPro"/>
</dbReference>
<dbReference type="EMBL" id="FNEJ01000005">
    <property type="protein sequence ID" value="SDI46088.1"/>
    <property type="molecule type" value="Genomic_DNA"/>
</dbReference>
<reference evidence="6 7" key="1">
    <citation type="submission" date="2016-10" db="EMBL/GenBank/DDBJ databases">
        <authorList>
            <person name="de Groot N.N."/>
        </authorList>
    </citation>
    <scope>NUCLEOTIDE SEQUENCE [LARGE SCALE GENOMIC DNA]</scope>
    <source>
        <strain evidence="6 7">DSM 26424</strain>
    </source>
</reference>
<proteinExistence type="predicted"/>
<dbReference type="Proteomes" id="UP000199093">
    <property type="component" value="Unassembled WGS sequence"/>
</dbReference>
<keyword evidence="2 6" id="KW-0238">DNA-binding</keyword>
<evidence type="ECO:0000256" key="4">
    <source>
        <dbReference type="SAM" id="MobiDB-lite"/>
    </source>
</evidence>
<keyword evidence="3" id="KW-0804">Transcription</keyword>
<dbReference type="GO" id="GO:0003700">
    <property type="term" value="F:DNA-binding transcription factor activity"/>
    <property type="evidence" value="ECO:0007669"/>
    <property type="project" value="InterPro"/>
</dbReference>
<evidence type="ECO:0000313" key="7">
    <source>
        <dbReference type="Proteomes" id="UP000199093"/>
    </source>
</evidence>
<name>A0A1G8KRM8_9RHOB</name>
<gene>
    <name evidence="6" type="ORF">SAMN04487993_100537</name>
</gene>
<dbReference type="Gene3D" id="1.10.10.60">
    <property type="entry name" value="Homeodomain-like"/>
    <property type="match status" value="1"/>
</dbReference>
<keyword evidence="1" id="KW-0805">Transcription regulation</keyword>
<feature type="region of interest" description="Disordered" evidence="4">
    <location>
        <begin position="177"/>
        <end position="202"/>
    </location>
</feature>
<evidence type="ECO:0000256" key="3">
    <source>
        <dbReference type="ARBA" id="ARBA00023163"/>
    </source>
</evidence>
<dbReference type="PROSITE" id="PS01124">
    <property type="entry name" value="HTH_ARAC_FAMILY_2"/>
    <property type="match status" value="1"/>
</dbReference>
<dbReference type="InterPro" id="IPR050204">
    <property type="entry name" value="AraC_XylS_family_regulators"/>
</dbReference>